<sequence length="87" mass="9584">MGIYENWKVYSTLIAEKRPQFSDEHVIPYFTAVGISCKGLSSSAIVGRIADLQKLFQDADAFQKPNQLTGGVTEEDIAKGNDTWDSA</sequence>
<name>A0A0D0VD70_CRYGA</name>
<reference evidence="1" key="1">
    <citation type="submission" date="2015-01" db="EMBL/GenBank/DDBJ databases">
        <title>The Genome Sequence of Cryptococcus gattii CA1280.</title>
        <authorList>
            <consortium name="The Broad Institute Genomics Platform"/>
            <person name="Cuomo C."/>
            <person name="Litvintseva A."/>
            <person name="Chen Y."/>
            <person name="Heitman J."/>
            <person name="Sun S."/>
            <person name="Springer D."/>
            <person name="Dromer F."/>
            <person name="Young S."/>
            <person name="Zeng Q."/>
            <person name="Gargeya S."/>
            <person name="Abouelleil A."/>
            <person name="Alvarado L."/>
            <person name="Chapman S.B."/>
            <person name="Gainer-Dewar J."/>
            <person name="Goldberg J."/>
            <person name="Griggs A."/>
            <person name="Gujja S."/>
            <person name="Hansen M."/>
            <person name="Howarth C."/>
            <person name="Imamovic A."/>
            <person name="Larimer J."/>
            <person name="Murphy C."/>
            <person name="Naylor J."/>
            <person name="Pearson M."/>
            <person name="Priest M."/>
            <person name="Roberts A."/>
            <person name="Saif S."/>
            <person name="Shea T."/>
            <person name="Sykes S."/>
            <person name="Wortman J."/>
            <person name="Nusbaum C."/>
            <person name="Birren B."/>
        </authorList>
    </citation>
    <scope>NUCLEOTIDE SEQUENCE [LARGE SCALE GENOMIC DNA]</scope>
    <source>
        <strain evidence="1">CA1280</strain>
    </source>
</reference>
<proteinExistence type="predicted"/>
<organism evidence="1">
    <name type="scientific">Cryptococcus bacillisporus CA1280</name>
    <dbReference type="NCBI Taxonomy" id="1296109"/>
    <lineage>
        <taxon>Eukaryota</taxon>
        <taxon>Fungi</taxon>
        <taxon>Dikarya</taxon>
        <taxon>Basidiomycota</taxon>
        <taxon>Agaricomycotina</taxon>
        <taxon>Tremellomycetes</taxon>
        <taxon>Tremellales</taxon>
        <taxon>Cryptococcaceae</taxon>
        <taxon>Cryptococcus</taxon>
        <taxon>Cryptococcus gattii species complex</taxon>
    </lineage>
</organism>
<dbReference type="AlphaFoldDB" id="A0A0D0VD70"/>
<gene>
    <name evidence="1" type="ORF">I312_06331</name>
</gene>
<dbReference type="HOGENOM" id="CLU_2483302_0_0_1"/>
<evidence type="ECO:0000313" key="1">
    <source>
        <dbReference type="EMBL" id="KIR44479.1"/>
    </source>
</evidence>
<dbReference type="OrthoDB" id="10283766at2759"/>
<dbReference type="EMBL" id="KN847999">
    <property type="protein sequence ID" value="KIR44479.1"/>
    <property type="molecule type" value="Genomic_DNA"/>
</dbReference>
<accession>A0A0D0VD70</accession>
<protein>
    <submittedName>
        <fullName evidence="1">Uncharacterized protein</fullName>
    </submittedName>
</protein>